<name>A0A7K3NUI7_9BACT</name>
<feature type="region of interest" description="Disordered" evidence="1">
    <location>
        <begin position="37"/>
        <end position="66"/>
    </location>
</feature>
<dbReference type="EMBL" id="JAAGRQ010000163">
    <property type="protein sequence ID" value="NDY58919.1"/>
    <property type="molecule type" value="Genomic_DNA"/>
</dbReference>
<accession>A0A7K3NUI7</accession>
<keyword evidence="2" id="KW-0472">Membrane</keyword>
<dbReference type="Proteomes" id="UP000469724">
    <property type="component" value="Unassembled WGS sequence"/>
</dbReference>
<dbReference type="AlphaFoldDB" id="A0A7K3NUI7"/>
<organism evidence="3 4">
    <name type="scientific">Desulfolutivibrio sulfodismutans</name>
    <dbReference type="NCBI Taxonomy" id="63561"/>
    <lineage>
        <taxon>Bacteria</taxon>
        <taxon>Pseudomonadati</taxon>
        <taxon>Thermodesulfobacteriota</taxon>
        <taxon>Desulfovibrionia</taxon>
        <taxon>Desulfovibrionales</taxon>
        <taxon>Desulfovibrionaceae</taxon>
        <taxon>Desulfolutivibrio</taxon>
    </lineage>
</organism>
<reference evidence="3 4" key="1">
    <citation type="submission" date="2020-02" db="EMBL/GenBank/DDBJ databases">
        <title>Comparative genomics of sulfur disproportionating microorganisms.</title>
        <authorList>
            <person name="Ward L.M."/>
            <person name="Bertran E."/>
            <person name="Johnston D.T."/>
        </authorList>
    </citation>
    <scope>NUCLEOTIDE SEQUENCE [LARGE SCALE GENOMIC DNA]</scope>
    <source>
        <strain evidence="3 4">DSM 3696</strain>
    </source>
</reference>
<gene>
    <name evidence="3" type="ORF">G3N56_19460</name>
</gene>
<feature type="compositionally biased region" description="Pro residues" evidence="1">
    <location>
        <begin position="51"/>
        <end position="66"/>
    </location>
</feature>
<evidence type="ECO:0000313" key="3">
    <source>
        <dbReference type="EMBL" id="NDY58919.1"/>
    </source>
</evidence>
<protein>
    <submittedName>
        <fullName evidence="3">Colicin transporter</fullName>
    </submittedName>
</protein>
<keyword evidence="4" id="KW-1185">Reference proteome</keyword>
<sequence>MPLTKSDKLIIVGAVVLALAVVAGLAAWRKPHLFTGGKPAPEMTTRDFSAPAPPVPAAPATPTPPP</sequence>
<keyword evidence="2" id="KW-1133">Transmembrane helix</keyword>
<feature type="transmembrane region" description="Helical" evidence="2">
    <location>
        <begin position="9"/>
        <end position="28"/>
    </location>
</feature>
<proteinExistence type="predicted"/>
<comment type="caution">
    <text evidence="3">The sequence shown here is derived from an EMBL/GenBank/DDBJ whole genome shotgun (WGS) entry which is preliminary data.</text>
</comment>
<feature type="non-terminal residue" evidence="3">
    <location>
        <position position="66"/>
    </location>
</feature>
<evidence type="ECO:0000256" key="1">
    <source>
        <dbReference type="SAM" id="MobiDB-lite"/>
    </source>
</evidence>
<evidence type="ECO:0000313" key="4">
    <source>
        <dbReference type="Proteomes" id="UP000469724"/>
    </source>
</evidence>
<evidence type="ECO:0000256" key="2">
    <source>
        <dbReference type="SAM" id="Phobius"/>
    </source>
</evidence>
<keyword evidence="2" id="KW-0812">Transmembrane</keyword>